<protein>
    <submittedName>
        <fullName evidence="2">Uncharacterized protein</fullName>
    </submittedName>
</protein>
<evidence type="ECO:0000313" key="2">
    <source>
        <dbReference type="EMBL" id="AGM32780.1"/>
    </source>
</evidence>
<keyword evidence="1" id="KW-0472">Membrane</keyword>
<organism evidence="2">
    <name type="scientific">Coptotermes formosanus</name>
    <name type="common">Formosan subterranean termite</name>
    <dbReference type="NCBI Taxonomy" id="36987"/>
    <lineage>
        <taxon>Eukaryota</taxon>
        <taxon>Metazoa</taxon>
        <taxon>Ecdysozoa</taxon>
        <taxon>Arthropoda</taxon>
        <taxon>Hexapoda</taxon>
        <taxon>Insecta</taxon>
        <taxon>Pterygota</taxon>
        <taxon>Neoptera</taxon>
        <taxon>Polyneoptera</taxon>
        <taxon>Dictyoptera</taxon>
        <taxon>Blattodea</taxon>
        <taxon>Blattoidea</taxon>
        <taxon>Termitoidae</taxon>
        <taxon>Rhinotermitidae</taxon>
        <taxon>Coptotermes</taxon>
    </lineage>
</organism>
<name>R4UNM9_COPFO</name>
<proteinExistence type="evidence at transcript level"/>
<evidence type="ECO:0000256" key="1">
    <source>
        <dbReference type="SAM" id="Phobius"/>
    </source>
</evidence>
<sequence>MLKFYGSVVIRIIVLVFLIGLAHYQYNQIEYVKASVISLTPRHPLFSRQQVSYEPPHGFELSFPIMKAKFNDSDVDEAVKFLKLPTWSPAYVRCDSNLSEVSCFEVTHAFKVISKYERLFDAGELKNRIFVSLGNQAIFDKMTMLYLAFTAAIRYNKKVAVSKSELPFSLPRVFEFTDDQIPGSEFPTNHLTTCFDFSKDTDYVIKGFVWPQVHYVNHEIAPWVREKFSYHAAYFMGNYMFGGPAPENCRLSDPQEAIEGWSFPINKGKLIKVSEYPKYFVHCNLSGKADVVT</sequence>
<reference evidence="2" key="1">
    <citation type="submission" date="2013-03" db="EMBL/GenBank/DDBJ databases">
        <title>Immune-Related transcriptome of Coptotermes formosanus Shiraki workers: the defense mechanism.</title>
        <authorList>
            <person name="Hussain A."/>
            <person name="Li Y.F."/>
            <person name="Wen S.Y."/>
        </authorList>
    </citation>
    <scope>NUCLEOTIDE SEQUENCE</scope>
</reference>
<feature type="non-terminal residue" evidence="2">
    <location>
        <position position="293"/>
    </location>
</feature>
<dbReference type="EMBL" id="KC740956">
    <property type="protein sequence ID" value="AGM32780.1"/>
    <property type="molecule type" value="mRNA"/>
</dbReference>
<keyword evidence="1" id="KW-1133">Transmembrane helix</keyword>
<keyword evidence="1" id="KW-0812">Transmembrane</keyword>
<feature type="transmembrane region" description="Helical" evidence="1">
    <location>
        <begin position="7"/>
        <end position="26"/>
    </location>
</feature>
<dbReference type="AlphaFoldDB" id="R4UNM9"/>
<accession>R4UNM9</accession>